<keyword evidence="3" id="KW-0146">Chitin degradation</keyword>
<feature type="compositionally biased region" description="Polar residues" evidence="9">
    <location>
        <begin position="468"/>
        <end position="488"/>
    </location>
</feature>
<evidence type="ECO:0000256" key="3">
    <source>
        <dbReference type="ARBA" id="ARBA00023024"/>
    </source>
</evidence>
<dbReference type="GO" id="GO:0005576">
    <property type="term" value="C:extracellular region"/>
    <property type="evidence" value="ECO:0007669"/>
    <property type="project" value="TreeGrafter"/>
</dbReference>
<reference evidence="12 13" key="1">
    <citation type="submission" date="2020-12" db="EMBL/GenBank/DDBJ databases">
        <title>Metabolic potential, ecology and presence of endohyphal bacteria is reflected in genomic diversity of Mucoromycotina.</title>
        <authorList>
            <person name="Muszewska A."/>
            <person name="Okrasinska A."/>
            <person name="Steczkiewicz K."/>
            <person name="Drgas O."/>
            <person name="Orlowska M."/>
            <person name="Perlinska-Lenart U."/>
            <person name="Aleksandrzak-Piekarczyk T."/>
            <person name="Szatraj K."/>
            <person name="Zielenkiewicz U."/>
            <person name="Pilsyk S."/>
            <person name="Malc E."/>
            <person name="Mieczkowski P."/>
            <person name="Kruszewska J.S."/>
            <person name="Biernat P."/>
            <person name="Pawlowska J."/>
        </authorList>
    </citation>
    <scope>NUCLEOTIDE SEQUENCE [LARGE SCALE GENOMIC DNA]</scope>
    <source>
        <strain evidence="12 13">CBS 142.35</strain>
    </source>
</reference>
<dbReference type="InterPro" id="IPR011583">
    <property type="entry name" value="Chitinase_II/V-like_cat"/>
</dbReference>
<dbReference type="Gene3D" id="3.20.20.80">
    <property type="entry name" value="Glycosidases"/>
    <property type="match status" value="1"/>
</dbReference>
<gene>
    <name evidence="12" type="ORF">INT45_009941</name>
</gene>
<dbReference type="EMBL" id="JAEPRB010000145">
    <property type="protein sequence ID" value="KAG2220308.1"/>
    <property type="molecule type" value="Genomic_DNA"/>
</dbReference>
<dbReference type="InterPro" id="IPR017853">
    <property type="entry name" value="GH"/>
</dbReference>
<comment type="similarity">
    <text evidence="8">Belongs to the glycosyl hydrolase 18 family.</text>
</comment>
<feature type="non-terminal residue" evidence="12">
    <location>
        <position position="1"/>
    </location>
</feature>
<evidence type="ECO:0000313" key="13">
    <source>
        <dbReference type="Proteomes" id="UP000646827"/>
    </source>
</evidence>
<keyword evidence="13" id="KW-1185">Reference proteome</keyword>
<evidence type="ECO:0000256" key="6">
    <source>
        <dbReference type="ARBA" id="ARBA00023326"/>
    </source>
</evidence>
<evidence type="ECO:0000259" key="11">
    <source>
        <dbReference type="PROSITE" id="PS51910"/>
    </source>
</evidence>
<dbReference type="PANTHER" id="PTHR11177">
    <property type="entry name" value="CHITINASE"/>
    <property type="match status" value="1"/>
</dbReference>
<dbReference type="Gene3D" id="3.10.50.10">
    <property type="match status" value="1"/>
</dbReference>
<protein>
    <recommendedName>
        <fullName evidence="11">GH18 domain-containing protein</fullName>
    </recommendedName>
</protein>
<comment type="caution">
    <text evidence="12">The sequence shown here is derived from an EMBL/GenBank/DDBJ whole genome shotgun (WGS) entry which is preliminary data.</text>
</comment>
<dbReference type="GO" id="GO:0006032">
    <property type="term" value="P:chitin catabolic process"/>
    <property type="evidence" value="ECO:0007669"/>
    <property type="project" value="UniProtKB-KW"/>
</dbReference>
<sequence>MTVVSKLITLLVVALATSVSAKRMLIGYFPNWLYANYPVEQIPYSEYTHINYAFSILNNEDNLPSFPDDWAVENYLPKIVDLAHQAGTKILLSIGGWTGSKRFSPMVASPESRKAFIDWNLNFINTYGIDGVDLDWEYPARQGAGCNEIAPNDSENFILLLQELRQALDENFPDNYKEISMAVHVDPFVGSDGTPMKDVSGYVPVVDHINLMTYDINGAWASETGPNAPFQHEENKGASYSFVKSIRQWKQAGFPAEKITAGLAFYGRSMLTEVDMTLDPTSQYQTAKIGAPKGDSDDAYWSDPYCGADISGTSGVWKWSNLRSEGLISDDMVTTGQGWNRYWDDYAKTPWLFNPQSNIYISYDDPQSLQIKIDHALCEDLAGVMVWDLHQDNGELLRVANGIHADAPSTCPLDENSAEQQKEASSSAAPALSSYMAAPSSSAIKQHQSSIALSSSLPKSSSVANVEDNSNFSSATQPVASSTPSNHAEGSVHSYETGDVCITSGEHRCVQSGVSAEWVTCNTNAWVTRGCSAGLVCYDSINNSIYCDYPI</sequence>
<keyword evidence="10" id="KW-0732">Signal</keyword>
<accession>A0A8H7S187</accession>
<evidence type="ECO:0000256" key="9">
    <source>
        <dbReference type="SAM" id="MobiDB-lite"/>
    </source>
</evidence>
<name>A0A8H7S187_9FUNG</name>
<feature type="domain" description="GH18" evidence="11">
    <location>
        <begin position="23"/>
        <end position="407"/>
    </location>
</feature>
<dbReference type="GO" id="GO:0008061">
    <property type="term" value="F:chitin binding"/>
    <property type="evidence" value="ECO:0007669"/>
    <property type="project" value="InterPro"/>
</dbReference>
<keyword evidence="2 7" id="KW-0378">Hydrolase</keyword>
<dbReference type="SUPFAM" id="SSF54556">
    <property type="entry name" value="Chitinase insertion domain"/>
    <property type="match status" value="1"/>
</dbReference>
<dbReference type="PROSITE" id="PS51910">
    <property type="entry name" value="GH18_2"/>
    <property type="match status" value="1"/>
</dbReference>
<dbReference type="InterPro" id="IPR029070">
    <property type="entry name" value="Chitinase_insertion_sf"/>
</dbReference>
<dbReference type="PROSITE" id="PS01095">
    <property type="entry name" value="GH18_1"/>
    <property type="match status" value="1"/>
</dbReference>
<dbReference type="InterPro" id="IPR001579">
    <property type="entry name" value="Glyco_hydro_18_chit_AS"/>
</dbReference>
<dbReference type="SUPFAM" id="SSF51445">
    <property type="entry name" value="(Trans)glycosidases"/>
    <property type="match status" value="1"/>
</dbReference>
<comment type="catalytic activity">
    <reaction evidence="1">
        <text>Random endo-hydrolysis of N-acetyl-beta-D-glucosaminide (1-&gt;4)-beta-linkages in chitin and chitodextrins.</text>
        <dbReference type="EC" id="3.2.1.14"/>
    </reaction>
</comment>
<dbReference type="AlphaFoldDB" id="A0A8H7S187"/>
<proteinExistence type="inferred from homology"/>
<dbReference type="Pfam" id="PF00704">
    <property type="entry name" value="Glyco_hydro_18"/>
    <property type="match status" value="1"/>
</dbReference>
<keyword evidence="6" id="KW-0624">Polysaccharide degradation</keyword>
<dbReference type="Proteomes" id="UP000646827">
    <property type="component" value="Unassembled WGS sequence"/>
</dbReference>
<evidence type="ECO:0000256" key="4">
    <source>
        <dbReference type="ARBA" id="ARBA00023277"/>
    </source>
</evidence>
<evidence type="ECO:0000256" key="10">
    <source>
        <dbReference type="SAM" id="SignalP"/>
    </source>
</evidence>
<dbReference type="InterPro" id="IPR050314">
    <property type="entry name" value="Glycosyl_Hydrlase_18"/>
</dbReference>
<evidence type="ECO:0000256" key="8">
    <source>
        <dbReference type="RuleBase" id="RU004453"/>
    </source>
</evidence>
<feature type="chain" id="PRO_5034111994" description="GH18 domain-containing protein" evidence="10">
    <location>
        <begin position="22"/>
        <end position="551"/>
    </location>
</feature>
<keyword evidence="4" id="KW-0119">Carbohydrate metabolism</keyword>
<evidence type="ECO:0000256" key="2">
    <source>
        <dbReference type="ARBA" id="ARBA00022801"/>
    </source>
</evidence>
<evidence type="ECO:0000256" key="7">
    <source>
        <dbReference type="RuleBase" id="RU000489"/>
    </source>
</evidence>
<dbReference type="SMART" id="SM00636">
    <property type="entry name" value="Glyco_18"/>
    <property type="match status" value="1"/>
</dbReference>
<evidence type="ECO:0000256" key="5">
    <source>
        <dbReference type="ARBA" id="ARBA00023295"/>
    </source>
</evidence>
<dbReference type="OrthoDB" id="76388at2759"/>
<dbReference type="GO" id="GO:0008843">
    <property type="term" value="F:endochitinase activity"/>
    <property type="evidence" value="ECO:0007669"/>
    <property type="project" value="UniProtKB-EC"/>
</dbReference>
<dbReference type="GO" id="GO:0000272">
    <property type="term" value="P:polysaccharide catabolic process"/>
    <property type="evidence" value="ECO:0007669"/>
    <property type="project" value="UniProtKB-KW"/>
</dbReference>
<evidence type="ECO:0000256" key="1">
    <source>
        <dbReference type="ARBA" id="ARBA00000822"/>
    </source>
</evidence>
<feature type="signal peptide" evidence="10">
    <location>
        <begin position="1"/>
        <end position="21"/>
    </location>
</feature>
<feature type="region of interest" description="Disordered" evidence="9">
    <location>
        <begin position="468"/>
        <end position="491"/>
    </location>
</feature>
<dbReference type="InterPro" id="IPR001223">
    <property type="entry name" value="Glyco_hydro18_cat"/>
</dbReference>
<feature type="region of interest" description="Disordered" evidence="9">
    <location>
        <begin position="408"/>
        <end position="431"/>
    </location>
</feature>
<keyword evidence="5 7" id="KW-0326">Glycosidase</keyword>
<dbReference type="PANTHER" id="PTHR11177:SF392">
    <property type="entry name" value="HAP41P"/>
    <property type="match status" value="1"/>
</dbReference>
<organism evidence="12 13">
    <name type="scientific">Circinella minor</name>
    <dbReference type="NCBI Taxonomy" id="1195481"/>
    <lineage>
        <taxon>Eukaryota</taxon>
        <taxon>Fungi</taxon>
        <taxon>Fungi incertae sedis</taxon>
        <taxon>Mucoromycota</taxon>
        <taxon>Mucoromycotina</taxon>
        <taxon>Mucoromycetes</taxon>
        <taxon>Mucorales</taxon>
        <taxon>Lichtheimiaceae</taxon>
        <taxon>Circinella</taxon>
    </lineage>
</organism>
<evidence type="ECO:0000313" key="12">
    <source>
        <dbReference type="EMBL" id="KAG2220308.1"/>
    </source>
</evidence>